<proteinExistence type="predicted"/>
<evidence type="ECO:0000256" key="1">
    <source>
        <dbReference type="ARBA" id="ARBA00023098"/>
    </source>
</evidence>
<dbReference type="EMBL" id="LANQ01000001">
    <property type="protein sequence ID" value="KJV57674.1"/>
    <property type="molecule type" value="Genomic_DNA"/>
</dbReference>
<feature type="domain" description="PNPLA" evidence="3">
    <location>
        <begin position="17"/>
        <end position="122"/>
    </location>
</feature>
<feature type="short sequence motif" description="GXSXG" evidence="2">
    <location>
        <begin position="50"/>
        <end position="54"/>
    </location>
</feature>
<accession>A0A0F3MSW4</accession>
<dbReference type="SUPFAM" id="SSF52151">
    <property type="entry name" value="FabD/lysophospholipase-like"/>
    <property type="match status" value="1"/>
</dbReference>
<dbReference type="InterPro" id="IPR052580">
    <property type="entry name" value="Lipid_Hydrolase"/>
</dbReference>
<feature type="short sequence motif" description="GXGXXG" evidence="2">
    <location>
        <begin position="21"/>
        <end position="26"/>
    </location>
</feature>
<dbReference type="GO" id="GO:0006629">
    <property type="term" value="P:lipid metabolic process"/>
    <property type="evidence" value="ECO:0007669"/>
    <property type="project" value="UniProtKB-KW"/>
</dbReference>
<gene>
    <name evidence="4" type="ORF">RFEPED_0040</name>
</gene>
<reference evidence="4 5" key="1">
    <citation type="submission" date="2015-01" db="EMBL/GenBank/DDBJ databases">
        <title>Genome Sequencing of Rickettsiales.</title>
        <authorList>
            <person name="Daugherty S.C."/>
            <person name="Su Q."/>
            <person name="Abolude K."/>
            <person name="Beier-Sexton M."/>
            <person name="Carlyon J.A."/>
            <person name="Carter R."/>
            <person name="Day N.P."/>
            <person name="Dumler S.J."/>
            <person name="Dyachenko V."/>
            <person name="Godinez A."/>
            <person name="Kurtti T.J."/>
            <person name="Lichay M."/>
            <person name="Mullins K.E."/>
            <person name="Ott S."/>
            <person name="Pappas-Brown V."/>
            <person name="Paris D.H."/>
            <person name="Patel P."/>
            <person name="Richards A.L."/>
            <person name="Sadzewicz L."/>
            <person name="Sears K."/>
            <person name="Seidman D."/>
            <person name="Sengamalay N."/>
            <person name="Stenos J."/>
            <person name="Tallon L.J."/>
            <person name="Vincent G."/>
            <person name="Fraser C.M."/>
            <person name="Munderloh U."/>
            <person name="Dunning-Hotopp J.C."/>
        </authorList>
    </citation>
    <scope>NUCLEOTIDE SEQUENCE [LARGE SCALE GENOMIC DNA]</scope>
    <source>
        <strain evidence="4 5">Pedreira</strain>
    </source>
</reference>
<dbReference type="InterPro" id="IPR002641">
    <property type="entry name" value="PNPLA_dom"/>
</dbReference>
<comment type="caution">
    <text evidence="4">The sequence shown here is derived from an EMBL/GenBank/DDBJ whole genome shotgun (WGS) entry which is preliminary data.</text>
</comment>
<dbReference type="PANTHER" id="PTHR46394">
    <property type="entry name" value="ANNEXIN"/>
    <property type="match status" value="1"/>
</dbReference>
<dbReference type="PANTHER" id="PTHR46394:SF1">
    <property type="entry name" value="PNPLA DOMAIN-CONTAINING PROTEIN"/>
    <property type="match status" value="1"/>
</dbReference>
<sequence length="122" mass="12973">MNLEDIKKAQEIPIEYIAFSGGGAKGAIYSGAYEAAKKAGILDNVKAVAGSSAGAITAAVVALGTPPERFEEISKNTNLQTLLGKKGFSAGIVQLNKDGKPLYDLLELVIKENIEIFYRDQI</sequence>
<evidence type="ECO:0000313" key="4">
    <source>
        <dbReference type="EMBL" id="KJV57674.1"/>
    </source>
</evidence>
<dbReference type="Proteomes" id="UP000033475">
    <property type="component" value="Unassembled WGS sequence"/>
</dbReference>
<dbReference type="InterPro" id="IPR016035">
    <property type="entry name" value="Acyl_Trfase/lysoPLipase"/>
</dbReference>
<dbReference type="PROSITE" id="PS51635">
    <property type="entry name" value="PNPLA"/>
    <property type="match status" value="1"/>
</dbReference>
<protein>
    <submittedName>
        <fullName evidence="4">Patatin-like phospholipase family protein</fullName>
    </submittedName>
</protein>
<keyword evidence="1" id="KW-0443">Lipid metabolism</keyword>
<organism evidence="4 5">
    <name type="scientific">Rickettsia felis str. Pedreira</name>
    <dbReference type="NCBI Taxonomy" id="1359196"/>
    <lineage>
        <taxon>Bacteria</taxon>
        <taxon>Pseudomonadati</taxon>
        <taxon>Pseudomonadota</taxon>
        <taxon>Alphaproteobacteria</taxon>
        <taxon>Rickettsiales</taxon>
        <taxon>Rickettsiaceae</taxon>
        <taxon>Rickettsieae</taxon>
        <taxon>Rickettsia</taxon>
        <taxon>spotted fever group</taxon>
    </lineage>
</organism>
<dbReference type="PATRIC" id="fig|1359196.3.peg.38"/>
<dbReference type="Gene3D" id="3.40.1090.10">
    <property type="entry name" value="Cytosolic phospholipase A2 catalytic domain"/>
    <property type="match status" value="1"/>
</dbReference>
<dbReference type="AlphaFoldDB" id="A0A0F3MSW4"/>
<name>A0A0F3MSW4_RICFI</name>
<dbReference type="SMR" id="A0A0F3MSW4"/>
<evidence type="ECO:0000313" key="5">
    <source>
        <dbReference type="Proteomes" id="UP000033475"/>
    </source>
</evidence>
<evidence type="ECO:0000259" key="3">
    <source>
        <dbReference type="PROSITE" id="PS51635"/>
    </source>
</evidence>
<dbReference type="Pfam" id="PF01734">
    <property type="entry name" value="Patatin"/>
    <property type="match status" value="1"/>
</dbReference>
<evidence type="ECO:0000256" key="2">
    <source>
        <dbReference type="PROSITE-ProRule" id="PRU01161"/>
    </source>
</evidence>
<comment type="caution">
    <text evidence="2">Lacks conserved residue(s) required for the propagation of feature annotation.</text>
</comment>